<feature type="region of interest" description="Disordered" evidence="11">
    <location>
        <begin position="55"/>
        <end position="83"/>
    </location>
</feature>
<keyword evidence="6" id="KW-0862">Zinc</keyword>
<dbReference type="Pfam" id="PF25491">
    <property type="entry name" value="CCHC_BCL-11A"/>
    <property type="match status" value="1"/>
</dbReference>
<dbReference type="PANTHER" id="PTHR45993">
    <property type="entry name" value="B-CELL LYMPHOMA/LEUKEMIA 11"/>
    <property type="match status" value="1"/>
</dbReference>
<keyword evidence="3" id="KW-0479">Metal-binding</keyword>
<protein>
    <recommendedName>
        <fullName evidence="12">BCL-11A-like CCHC zinc finger domain-containing protein</fullName>
    </recommendedName>
</protein>
<keyword evidence="9" id="KW-0804">Transcription</keyword>
<evidence type="ECO:0000256" key="7">
    <source>
        <dbReference type="ARBA" id="ARBA00022843"/>
    </source>
</evidence>
<keyword evidence="4" id="KW-0677">Repeat</keyword>
<comment type="caution">
    <text evidence="13">The sequence shown here is derived from an EMBL/GenBank/DDBJ whole genome shotgun (WGS) entry which is preliminary data.</text>
</comment>
<dbReference type="EMBL" id="JARBDR010000657">
    <property type="protein sequence ID" value="KAJ8307999.1"/>
    <property type="molecule type" value="Genomic_DNA"/>
</dbReference>
<feature type="domain" description="BCL-11A-like CCHC zinc finger" evidence="12">
    <location>
        <begin position="25"/>
        <end position="52"/>
    </location>
</feature>
<dbReference type="InterPro" id="IPR057448">
    <property type="entry name" value="BCL-11A_Znf_CCHC"/>
</dbReference>
<evidence type="ECO:0000256" key="8">
    <source>
        <dbReference type="ARBA" id="ARBA00023015"/>
    </source>
</evidence>
<evidence type="ECO:0000313" key="13">
    <source>
        <dbReference type="EMBL" id="KAJ8307999.1"/>
    </source>
</evidence>
<sequence length="167" mass="18739">MFSAVLRKKLDADMNDKKVEQENDLLVCGDCQTNFPLQDIVKFIRHKINKCSKELTDSLDSPDVDDGNQSDSETLRSSISSKRTSISAPIALKELVENKTSPRPSLESLSSLKDVRLKEENCDTLDEDTKISESKILRSPLKPKQVVDAESNTTYTVNLIAMYLKDT</sequence>
<evidence type="ECO:0000256" key="3">
    <source>
        <dbReference type="ARBA" id="ARBA00022723"/>
    </source>
</evidence>
<reference evidence="13 14" key="1">
    <citation type="submission" date="2022-12" db="EMBL/GenBank/DDBJ databases">
        <title>Chromosome-level genome of Tegillarca granosa.</title>
        <authorList>
            <person name="Kim J."/>
        </authorList>
    </citation>
    <scope>NUCLEOTIDE SEQUENCE [LARGE SCALE GENOMIC DNA]</scope>
    <source>
        <strain evidence="13">Teg-2019</strain>
        <tissue evidence="13">Adductor muscle</tissue>
    </source>
</reference>
<gene>
    <name evidence="13" type="ORF">KUTeg_012873</name>
</gene>
<organism evidence="13 14">
    <name type="scientific">Tegillarca granosa</name>
    <name type="common">Malaysian cockle</name>
    <name type="synonym">Anadara granosa</name>
    <dbReference type="NCBI Taxonomy" id="220873"/>
    <lineage>
        <taxon>Eukaryota</taxon>
        <taxon>Metazoa</taxon>
        <taxon>Spiralia</taxon>
        <taxon>Lophotrochozoa</taxon>
        <taxon>Mollusca</taxon>
        <taxon>Bivalvia</taxon>
        <taxon>Autobranchia</taxon>
        <taxon>Pteriomorphia</taxon>
        <taxon>Arcoida</taxon>
        <taxon>Arcoidea</taxon>
        <taxon>Arcidae</taxon>
        <taxon>Tegillarca</taxon>
    </lineage>
</organism>
<comment type="subcellular location">
    <subcellularLocation>
        <location evidence="1">Nucleus</location>
    </subcellularLocation>
</comment>
<dbReference type="Proteomes" id="UP001217089">
    <property type="component" value="Unassembled WGS sequence"/>
</dbReference>
<keyword evidence="7" id="KW-0832">Ubl conjugation</keyword>
<keyword evidence="10" id="KW-0539">Nucleus</keyword>
<name>A0ABQ9ES08_TEGGR</name>
<keyword evidence="2" id="KW-1017">Isopeptide bond</keyword>
<evidence type="ECO:0000256" key="6">
    <source>
        <dbReference type="ARBA" id="ARBA00022833"/>
    </source>
</evidence>
<evidence type="ECO:0000313" key="14">
    <source>
        <dbReference type="Proteomes" id="UP001217089"/>
    </source>
</evidence>
<proteinExistence type="predicted"/>
<dbReference type="PANTHER" id="PTHR45993:SF6">
    <property type="entry name" value="C2H2-TYPE DOMAIN-CONTAINING PROTEIN"/>
    <property type="match status" value="1"/>
</dbReference>
<evidence type="ECO:0000256" key="1">
    <source>
        <dbReference type="ARBA" id="ARBA00004123"/>
    </source>
</evidence>
<evidence type="ECO:0000259" key="12">
    <source>
        <dbReference type="Pfam" id="PF25491"/>
    </source>
</evidence>
<evidence type="ECO:0000256" key="10">
    <source>
        <dbReference type="ARBA" id="ARBA00023242"/>
    </source>
</evidence>
<evidence type="ECO:0000256" key="5">
    <source>
        <dbReference type="ARBA" id="ARBA00022771"/>
    </source>
</evidence>
<evidence type="ECO:0000256" key="2">
    <source>
        <dbReference type="ARBA" id="ARBA00022499"/>
    </source>
</evidence>
<keyword evidence="14" id="KW-1185">Reference proteome</keyword>
<evidence type="ECO:0000256" key="4">
    <source>
        <dbReference type="ARBA" id="ARBA00022737"/>
    </source>
</evidence>
<keyword evidence="5" id="KW-0863">Zinc-finger</keyword>
<evidence type="ECO:0000256" key="11">
    <source>
        <dbReference type="SAM" id="MobiDB-lite"/>
    </source>
</evidence>
<accession>A0ABQ9ES08</accession>
<keyword evidence="8" id="KW-0805">Transcription regulation</keyword>
<evidence type="ECO:0000256" key="9">
    <source>
        <dbReference type="ARBA" id="ARBA00023163"/>
    </source>
</evidence>
<dbReference type="InterPro" id="IPR051497">
    <property type="entry name" value="Dev/Hematopoietic_TF"/>
</dbReference>